<name>A0A9W9G0B8_9EURO</name>
<dbReference type="EMBL" id="JAPQKI010000003">
    <property type="protein sequence ID" value="KAJ5109765.1"/>
    <property type="molecule type" value="Genomic_DNA"/>
</dbReference>
<evidence type="ECO:0000313" key="1">
    <source>
        <dbReference type="EMBL" id="KAJ5109765.1"/>
    </source>
</evidence>
<accession>A0A9W9G0B8</accession>
<comment type="caution">
    <text evidence="1">The sequence shown here is derived from an EMBL/GenBank/DDBJ whole genome shotgun (WGS) entry which is preliminary data.</text>
</comment>
<organism evidence="1 2">
    <name type="scientific">Penicillium argentinense</name>
    <dbReference type="NCBI Taxonomy" id="1131581"/>
    <lineage>
        <taxon>Eukaryota</taxon>
        <taxon>Fungi</taxon>
        <taxon>Dikarya</taxon>
        <taxon>Ascomycota</taxon>
        <taxon>Pezizomycotina</taxon>
        <taxon>Eurotiomycetes</taxon>
        <taxon>Eurotiomycetidae</taxon>
        <taxon>Eurotiales</taxon>
        <taxon>Aspergillaceae</taxon>
        <taxon>Penicillium</taxon>
    </lineage>
</organism>
<keyword evidence="2" id="KW-1185">Reference proteome</keyword>
<reference evidence="1" key="2">
    <citation type="journal article" date="2023" name="IMA Fungus">
        <title>Comparative genomic study of the Penicillium genus elucidates a diverse pangenome and 15 lateral gene transfer events.</title>
        <authorList>
            <person name="Petersen C."/>
            <person name="Sorensen T."/>
            <person name="Nielsen M.R."/>
            <person name="Sondergaard T.E."/>
            <person name="Sorensen J.L."/>
            <person name="Fitzpatrick D.A."/>
            <person name="Frisvad J.C."/>
            <person name="Nielsen K.L."/>
        </authorList>
    </citation>
    <scope>NUCLEOTIDE SEQUENCE</scope>
    <source>
        <strain evidence="1">IBT 30761</strain>
    </source>
</reference>
<sequence>MDSLTTFAWKLKVAHAPHRIKEGSVDRCEPDDMEKERHTIFLNTLSWTLDGVVEYQKYIDDLINNHHGSPGRDLSYNRGSKGSLSEIMAF</sequence>
<dbReference type="GeneID" id="81353883"/>
<dbReference type="RefSeq" id="XP_056477876.1">
    <property type="nucleotide sequence ID" value="XM_056614904.1"/>
</dbReference>
<evidence type="ECO:0000313" key="2">
    <source>
        <dbReference type="Proteomes" id="UP001149074"/>
    </source>
</evidence>
<proteinExistence type="predicted"/>
<reference evidence="1" key="1">
    <citation type="submission" date="2022-11" db="EMBL/GenBank/DDBJ databases">
        <authorList>
            <person name="Petersen C."/>
        </authorList>
    </citation>
    <scope>NUCLEOTIDE SEQUENCE</scope>
    <source>
        <strain evidence="1">IBT 30761</strain>
    </source>
</reference>
<dbReference type="Proteomes" id="UP001149074">
    <property type="component" value="Unassembled WGS sequence"/>
</dbReference>
<protein>
    <submittedName>
        <fullName evidence="1">Uncharacterized protein</fullName>
    </submittedName>
</protein>
<gene>
    <name evidence="1" type="ORF">N7532_002410</name>
</gene>
<dbReference type="AlphaFoldDB" id="A0A9W9G0B8"/>